<gene>
    <name evidence="2" type="ORF">FO440_00435</name>
</gene>
<keyword evidence="1" id="KW-0732">Signal</keyword>
<evidence type="ECO:0000313" key="2">
    <source>
        <dbReference type="EMBL" id="TSJ42694.1"/>
    </source>
</evidence>
<name>A0A556MRV5_9SPHI</name>
<dbReference type="Proteomes" id="UP000318733">
    <property type="component" value="Unassembled WGS sequence"/>
</dbReference>
<sequence>MRYLYFLLPLILVAQINYAQSHADKKFIRFVIGKEHILYTEKVGSYWIDQIKETINQDTLYRYDGFRYYRSKLKDSDWFILTQSEKVFINNELDKMKDFSWKDNVVKRSFAVSKARTEKYKKEHNGQSFYDLKDFDDRIYAFTKPIFIRNNTVCFFYLESGKSPGGQLRIYVRPGKKWLLKYTPLLWVS</sequence>
<reference evidence="2 3" key="1">
    <citation type="submission" date="2019-07" db="EMBL/GenBank/DDBJ databases">
        <authorList>
            <person name="Huq M.A."/>
        </authorList>
    </citation>
    <scope>NUCLEOTIDE SEQUENCE [LARGE SCALE GENOMIC DNA]</scope>
    <source>
        <strain evidence="2 3">MAH-19</strain>
    </source>
</reference>
<evidence type="ECO:0008006" key="4">
    <source>
        <dbReference type="Google" id="ProtNLM"/>
    </source>
</evidence>
<dbReference type="RefSeq" id="WP_144246265.1">
    <property type="nucleotide sequence ID" value="NZ_VLPK01000001.1"/>
</dbReference>
<organism evidence="2 3">
    <name type="scientific">Mucilaginibacter corticis</name>
    <dbReference type="NCBI Taxonomy" id="2597670"/>
    <lineage>
        <taxon>Bacteria</taxon>
        <taxon>Pseudomonadati</taxon>
        <taxon>Bacteroidota</taxon>
        <taxon>Sphingobacteriia</taxon>
        <taxon>Sphingobacteriales</taxon>
        <taxon>Sphingobacteriaceae</taxon>
        <taxon>Mucilaginibacter</taxon>
    </lineage>
</organism>
<protein>
    <recommendedName>
        <fullName evidence="4">DUF4348 domain-containing protein</fullName>
    </recommendedName>
</protein>
<proteinExistence type="predicted"/>
<evidence type="ECO:0000256" key="1">
    <source>
        <dbReference type="SAM" id="SignalP"/>
    </source>
</evidence>
<feature type="chain" id="PRO_5022076493" description="DUF4348 domain-containing protein" evidence="1">
    <location>
        <begin position="20"/>
        <end position="189"/>
    </location>
</feature>
<accession>A0A556MRV5</accession>
<evidence type="ECO:0000313" key="3">
    <source>
        <dbReference type="Proteomes" id="UP000318733"/>
    </source>
</evidence>
<comment type="caution">
    <text evidence="2">The sequence shown here is derived from an EMBL/GenBank/DDBJ whole genome shotgun (WGS) entry which is preliminary data.</text>
</comment>
<dbReference type="OrthoDB" id="676275at2"/>
<keyword evidence="3" id="KW-1185">Reference proteome</keyword>
<dbReference type="EMBL" id="VLPK01000001">
    <property type="protein sequence ID" value="TSJ42694.1"/>
    <property type="molecule type" value="Genomic_DNA"/>
</dbReference>
<dbReference type="AlphaFoldDB" id="A0A556MRV5"/>
<feature type="signal peptide" evidence="1">
    <location>
        <begin position="1"/>
        <end position="19"/>
    </location>
</feature>